<evidence type="ECO:0000256" key="4">
    <source>
        <dbReference type="ARBA" id="ARBA00012574"/>
    </source>
</evidence>
<evidence type="ECO:0000256" key="9">
    <source>
        <dbReference type="ARBA" id="ARBA00023211"/>
    </source>
</evidence>
<dbReference type="Pfam" id="PF05195">
    <property type="entry name" value="AMP_N"/>
    <property type="match status" value="1"/>
</dbReference>
<evidence type="ECO:0000256" key="1">
    <source>
        <dbReference type="ARBA" id="ARBA00001424"/>
    </source>
</evidence>
<dbReference type="Pfam" id="PF00557">
    <property type="entry name" value="Peptidase_M24"/>
    <property type="match status" value="1"/>
</dbReference>
<dbReference type="SUPFAM" id="SSF55920">
    <property type="entry name" value="Creatinase/aminopeptidase"/>
    <property type="match status" value="1"/>
</dbReference>
<dbReference type="PANTHER" id="PTHR43226:SF4">
    <property type="entry name" value="XAA-PRO AMINOPEPTIDASE 3"/>
    <property type="match status" value="1"/>
</dbReference>
<dbReference type="EC" id="3.4.11.9" evidence="4"/>
<comment type="similarity">
    <text evidence="3">Belongs to the peptidase M24B family.</text>
</comment>
<dbReference type="SUPFAM" id="SSF53092">
    <property type="entry name" value="Creatinase/prolidase N-terminal domain"/>
    <property type="match status" value="1"/>
</dbReference>
<dbReference type="InterPro" id="IPR000994">
    <property type="entry name" value="Pept_M24"/>
</dbReference>
<keyword evidence="11" id="KW-0031">Aminopeptidase</keyword>
<dbReference type="GeneID" id="66904655"/>
<keyword evidence="5" id="KW-0645">Protease</keyword>
<evidence type="ECO:0000259" key="10">
    <source>
        <dbReference type="SMART" id="SM01011"/>
    </source>
</evidence>
<comment type="caution">
    <text evidence="11">The sequence shown here is derived from an EMBL/GenBank/DDBJ whole genome shotgun (WGS) entry which is preliminary data.</text>
</comment>
<dbReference type="NCBIfam" id="NF008131">
    <property type="entry name" value="PRK10879.1"/>
    <property type="match status" value="1"/>
</dbReference>
<keyword evidence="7" id="KW-0378">Hydrolase</keyword>
<evidence type="ECO:0000313" key="12">
    <source>
        <dbReference type="Proteomes" id="UP000267341"/>
    </source>
</evidence>
<evidence type="ECO:0000256" key="7">
    <source>
        <dbReference type="ARBA" id="ARBA00022801"/>
    </source>
</evidence>
<feature type="domain" description="Aminopeptidase P N-terminal" evidence="10">
    <location>
        <begin position="1"/>
        <end position="136"/>
    </location>
</feature>
<comment type="catalytic activity">
    <reaction evidence="1">
        <text>Release of any N-terminal amino acid, including proline, that is linked to proline, even from a dipeptide or tripeptide.</text>
        <dbReference type="EC" id="3.4.11.9"/>
    </reaction>
</comment>
<proteinExistence type="inferred from homology"/>
<dbReference type="InterPro" id="IPR029149">
    <property type="entry name" value="Creatin/AminoP/Spt16_N"/>
</dbReference>
<sequence length="438" mass="48924">MTQQEFDRRRQALLAQMQPGSAALIFAAPEAIRSADTEYPYRQNSDFWYFTGFNEPEAVLVLVKSDETHNHSVLFNRVRDLTAEIWFGRRLGQEAAPQALGVDRALAFSEINQQLYQLLNGLDAIYFAQGEYAWADEIVFRALDKLRKGSRQNLTAPASVVDWRPLVHEMRLFKSAEEIAILRRAGEISALAHRRAMEKCRPGIMEFQLEGEIHHEFTRHGARYPSYNTIVAGGVNGCILHYTENEAALNDGDLVLIDAGCEYKGYAGDISRTFPVNGKFTPAQREIYDIVLASLEHALARYRPGTTIAEVTSEVVRIMINGLVKLGLLKGDVDQLFAENAHRKFFMHGLSHWLGLDVHDVGEYGVDRSRVLEPGMVLTVEPGLYIAHDAEVPAEYRGIGIRIEDDIVITADGNENLTASVVKHADDIEALMAAAKAV</sequence>
<evidence type="ECO:0000256" key="8">
    <source>
        <dbReference type="ARBA" id="ARBA00023049"/>
    </source>
</evidence>
<evidence type="ECO:0000256" key="5">
    <source>
        <dbReference type="ARBA" id="ARBA00022670"/>
    </source>
</evidence>
<dbReference type="GO" id="GO:0004177">
    <property type="term" value="F:aminopeptidase activity"/>
    <property type="evidence" value="ECO:0007669"/>
    <property type="project" value="UniProtKB-KW"/>
</dbReference>
<dbReference type="EMBL" id="RBIZ01000004">
    <property type="protein sequence ID" value="RKR54492.1"/>
    <property type="molecule type" value="Genomic_DNA"/>
</dbReference>
<dbReference type="InterPro" id="IPR001131">
    <property type="entry name" value="Peptidase_M24B_aminopep-P_CS"/>
</dbReference>
<organism evidence="11 12">
    <name type="scientific">Yokenella regensburgei</name>
    <dbReference type="NCBI Taxonomy" id="158877"/>
    <lineage>
        <taxon>Bacteria</taxon>
        <taxon>Pseudomonadati</taxon>
        <taxon>Pseudomonadota</taxon>
        <taxon>Gammaproteobacteria</taxon>
        <taxon>Enterobacterales</taxon>
        <taxon>Enterobacteriaceae</taxon>
        <taxon>Yokenella</taxon>
    </lineage>
</organism>
<evidence type="ECO:0000256" key="2">
    <source>
        <dbReference type="ARBA" id="ARBA00001936"/>
    </source>
</evidence>
<dbReference type="RefSeq" id="WP_120816843.1">
    <property type="nucleotide sequence ID" value="NZ_RBIZ01000004.1"/>
</dbReference>
<dbReference type="Proteomes" id="UP000267341">
    <property type="component" value="Unassembled WGS sequence"/>
</dbReference>
<dbReference type="Gene3D" id="3.90.230.10">
    <property type="entry name" value="Creatinase/methionine aminopeptidase superfamily"/>
    <property type="match status" value="1"/>
</dbReference>
<dbReference type="InterPro" id="IPR052433">
    <property type="entry name" value="X-Pro_dipept-like"/>
</dbReference>
<evidence type="ECO:0000256" key="3">
    <source>
        <dbReference type="ARBA" id="ARBA00008766"/>
    </source>
</evidence>
<evidence type="ECO:0000256" key="6">
    <source>
        <dbReference type="ARBA" id="ARBA00022723"/>
    </source>
</evidence>
<dbReference type="SMART" id="SM01011">
    <property type="entry name" value="AMP_N"/>
    <property type="match status" value="1"/>
</dbReference>
<evidence type="ECO:0000313" key="11">
    <source>
        <dbReference type="EMBL" id="RKR54492.1"/>
    </source>
</evidence>
<reference evidence="11 12" key="1">
    <citation type="submission" date="2018-10" db="EMBL/GenBank/DDBJ databases">
        <title>Genomic Encyclopedia of Type Strains, Phase IV (KMG-IV): sequencing the most valuable type-strain genomes for metagenomic binning, comparative biology and taxonomic classification.</title>
        <authorList>
            <person name="Goeker M."/>
        </authorList>
    </citation>
    <scope>NUCLEOTIDE SEQUENCE [LARGE SCALE GENOMIC DNA]</scope>
    <source>
        <strain evidence="11 12">DSM 5079</strain>
    </source>
</reference>
<dbReference type="InterPro" id="IPR007865">
    <property type="entry name" value="Aminopep_P_N"/>
</dbReference>
<dbReference type="InterPro" id="IPR001714">
    <property type="entry name" value="Pept_M24_MAP"/>
</dbReference>
<name>A0ABX9S0T8_9ENTR</name>
<comment type="cofactor">
    <cofactor evidence="2">
        <name>Mn(2+)</name>
        <dbReference type="ChEBI" id="CHEBI:29035"/>
    </cofactor>
</comment>
<keyword evidence="12" id="KW-1185">Reference proteome</keyword>
<dbReference type="PANTHER" id="PTHR43226">
    <property type="entry name" value="XAA-PRO AMINOPEPTIDASE 3"/>
    <property type="match status" value="1"/>
</dbReference>
<keyword evidence="8" id="KW-0482">Metalloprotease</keyword>
<keyword evidence="6" id="KW-0479">Metal-binding</keyword>
<gene>
    <name evidence="11" type="ORF">C7387_2654</name>
</gene>
<keyword evidence="9" id="KW-0464">Manganese</keyword>
<dbReference type="InterPro" id="IPR036005">
    <property type="entry name" value="Creatinase/aminopeptidase-like"/>
</dbReference>
<dbReference type="PROSITE" id="PS00491">
    <property type="entry name" value="PROLINE_PEPTIDASE"/>
    <property type="match status" value="1"/>
</dbReference>
<accession>A0ABX9S0T8</accession>
<protein>
    <recommendedName>
        <fullName evidence="4">Xaa-Pro aminopeptidase</fullName>
        <ecNumber evidence="4">3.4.11.9</ecNumber>
    </recommendedName>
</protein>
<dbReference type="CDD" id="cd01087">
    <property type="entry name" value="Prolidase"/>
    <property type="match status" value="1"/>
</dbReference>
<dbReference type="Gene3D" id="3.40.350.10">
    <property type="entry name" value="Creatinase/prolidase N-terminal domain"/>
    <property type="match status" value="1"/>
</dbReference>
<dbReference type="PRINTS" id="PR00599">
    <property type="entry name" value="MAPEPTIDASE"/>
</dbReference>